<dbReference type="AlphaFoldDB" id="X1Q1D3"/>
<organism evidence="1">
    <name type="scientific">marine sediment metagenome</name>
    <dbReference type="NCBI Taxonomy" id="412755"/>
    <lineage>
        <taxon>unclassified sequences</taxon>
        <taxon>metagenomes</taxon>
        <taxon>ecological metagenomes</taxon>
    </lineage>
</organism>
<proteinExistence type="predicted"/>
<name>X1Q1D3_9ZZZZ</name>
<comment type="caution">
    <text evidence="1">The sequence shown here is derived from an EMBL/GenBank/DDBJ whole genome shotgun (WGS) entry which is preliminary data.</text>
</comment>
<accession>X1Q1D3</accession>
<protein>
    <submittedName>
        <fullName evidence="1">Uncharacterized protein</fullName>
    </submittedName>
</protein>
<dbReference type="EMBL" id="BARV01024177">
    <property type="protein sequence ID" value="GAI44905.1"/>
    <property type="molecule type" value="Genomic_DNA"/>
</dbReference>
<feature type="non-terminal residue" evidence="1">
    <location>
        <position position="30"/>
    </location>
</feature>
<reference evidence="1" key="1">
    <citation type="journal article" date="2014" name="Front. Microbiol.">
        <title>High frequency of phylogenetically diverse reductive dehalogenase-homologous genes in deep subseafloor sedimentary metagenomes.</title>
        <authorList>
            <person name="Kawai M."/>
            <person name="Futagami T."/>
            <person name="Toyoda A."/>
            <person name="Takaki Y."/>
            <person name="Nishi S."/>
            <person name="Hori S."/>
            <person name="Arai W."/>
            <person name="Tsubouchi T."/>
            <person name="Morono Y."/>
            <person name="Uchiyama I."/>
            <person name="Ito T."/>
            <person name="Fujiyama A."/>
            <person name="Inagaki F."/>
            <person name="Takami H."/>
        </authorList>
    </citation>
    <scope>NUCLEOTIDE SEQUENCE</scope>
    <source>
        <strain evidence="1">Expedition CK06-06</strain>
    </source>
</reference>
<sequence length="30" mass="3409">MNKTNESKNKQLTQFNRTAILRTVVADAES</sequence>
<gene>
    <name evidence="1" type="ORF">S06H3_39511</name>
</gene>
<evidence type="ECO:0000313" key="1">
    <source>
        <dbReference type="EMBL" id="GAI44905.1"/>
    </source>
</evidence>